<dbReference type="EMBL" id="BA000001">
    <property type="protein sequence ID" value="BAA29911.1"/>
    <property type="molecule type" value="Genomic_DNA"/>
</dbReference>
<name>O58548_PYRHO</name>
<dbReference type="InterPro" id="IPR036102">
    <property type="entry name" value="OsmC/Ohrsf"/>
</dbReference>
<proteinExistence type="predicted"/>
<gene>
    <name evidence="1" type="ordered locus">PH0818</name>
</gene>
<dbReference type="Proteomes" id="UP000000752">
    <property type="component" value="Chromosome"/>
</dbReference>
<sequence length="162" mass="18635">MRFNYEQGKTYGLKPNSNMGITMERLEYQAELTWDGNVGSRAKVREFEFSIDTNTDGFNKGPNPTEYLLAALGGCLTVNWGRLIKKMRLNVESMKITVSGWRSRDEPQLKEIRYKVRIVTNEPEKKILRVKELAEKYGTVFNTVGKEKIKGEVEIVRPDSKP</sequence>
<dbReference type="PANTHER" id="PTHR34352">
    <property type="entry name" value="PROTEIN YHFA"/>
    <property type="match status" value="1"/>
</dbReference>
<dbReference type="SUPFAM" id="SSF82784">
    <property type="entry name" value="OsmC-like"/>
    <property type="match status" value="1"/>
</dbReference>
<dbReference type="KEGG" id="pho:PH0818"/>
<evidence type="ECO:0000313" key="2">
    <source>
        <dbReference type="Proteomes" id="UP000000752"/>
    </source>
</evidence>
<accession>O58548</accession>
<dbReference type="Pfam" id="PF02566">
    <property type="entry name" value="OsmC"/>
    <property type="match status" value="1"/>
</dbReference>
<evidence type="ECO:0008006" key="3">
    <source>
        <dbReference type="Google" id="ProtNLM"/>
    </source>
</evidence>
<protein>
    <recommendedName>
        <fullName evidence="3">OsmC-like protein</fullName>
    </recommendedName>
</protein>
<evidence type="ECO:0000313" key="1">
    <source>
        <dbReference type="EMBL" id="BAA29911.1"/>
    </source>
</evidence>
<dbReference type="PANTHER" id="PTHR34352:SF1">
    <property type="entry name" value="PROTEIN YHFA"/>
    <property type="match status" value="1"/>
</dbReference>
<dbReference type="eggNOG" id="arCOG03685">
    <property type="taxonomic scope" value="Archaea"/>
</dbReference>
<dbReference type="InterPro" id="IPR015946">
    <property type="entry name" value="KH_dom-like_a/b"/>
</dbReference>
<dbReference type="AlphaFoldDB" id="O58548"/>
<dbReference type="Gene3D" id="3.30.300.20">
    <property type="match status" value="1"/>
</dbReference>
<dbReference type="EnsemblBacteria" id="BAA29911">
    <property type="protein sequence ID" value="BAA29911"/>
    <property type="gene ID" value="BAA29911"/>
</dbReference>
<dbReference type="PIR" id="E71131">
    <property type="entry name" value="E71131"/>
</dbReference>
<dbReference type="InterPro" id="IPR003718">
    <property type="entry name" value="OsmC/Ohr_fam"/>
</dbReference>
<keyword evidence="2" id="KW-1185">Reference proteome</keyword>
<reference evidence="1 2" key="1">
    <citation type="journal article" date="1998" name="DNA Res.">
        <title>Complete sequence and gene organization of the genome of a hyper-thermophilic archaebacterium, Pyrococcus horikoshii OT3.</title>
        <authorList>
            <person name="Kawarabayasi Y."/>
            <person name="Sawada M."/>
            <person name="Horikawa H."/>
            <person name="Haikawa Y."/>
            <person name="Hino Y."/>
            <person name="Yamamoto S."/>
            <person name="Sekine M."/>
            <person name="Baba S."/>
            <person name="Kosugi H."/>
            <person name="Hosoyama A."/>
            <person name="Nagai Y."/>
            <person name="Sakai M."/>
            <person name="Ogura K."/>
            <person name="Otuka R."/>
            <person name="Nakazawa H."/>
            <person name="Takamiya M."/>
            <person name="Ohfuku Y."/>
            <person name="Funahashi T."/>
            <person name="Tanaka T."/>
            <person name="Kudoh Y."/>
            <person name="Yamazaki J."/>
            <person name="Kushida N."/>
            <person name="Oguchi A."/>
            <person name="Aoki K."/>
            <person name="Nakamura Y."/>
            <person name="Robb T.F."/>
            <person name="Horikoshi K."/>
            <person name="Masuchi Y."/>
            <person name="Shizuya H."/>
            <person name="Kikuchi H."/>
        </authorList>
    </citation>
    <scope>NUCLEOTIDE SEQUENCE [LARGE SCALE GENOMIC DNA]</scope>
    <source>
        <strain evidence="2">ATCC 700860 / DSM 12428 / JCM 9974 / NBRC 100139 / OT-3</strain>
    </source>
</reference>
<dbReference type="SMR" id="O58548"/>
<organism evidence="1 2">
    <name type="scientific">Pyrococcus horikoshii (strain ATCC 700860 / DSM 12428 / JCM 9974 / NBRC 100139 / OT-3)</name>
    <dbReference type="NCBI Taxonomy" id="70601"/>
    <lineage>
        <taxon>Archaea</taxon>
        <taxon>Methanobacteriati</taxon>
        <taxon>Methanobacteriota</taxon>
        <taxon>Thermococci</taxon>
        <taxon>Thermococcales</taxon>
        <taxon>Thermococcaceae</taxon>
        <taxon>Pyrococcus</taxon>
    </lineage>
</organism>